<evidence type="ECO:0000256" key="2">
    <source>
        <dbReference type="SAM" id="SignalP"/>
    </source>
</evidence>
<keyword evidence="2" id="KW-0732">Signal</keyword>
<dbReference type="EMBL" id="GGFL01012251">
    <property type="protein sequence ID" value="MBW76429.1"/>
    <property type="molecule type" value="Transcribed_RNA"/>
</dbReference>
<feature type="region of interest" description="Disordered" evidence="1">
    <location>
        <begin position="53"/>
        <end position="80"/>
    </location>
</feature>
<evidence type="ECO:0000256" key="1">
    <source>
        <dbReference type="SAM" id="MobiDB-lite"/>
    </source>
</evidence>
<dbReference type="AlphaFoldDB" id="A0A2M4DG02"/>
<feature type="compositionally biased region" description="Basic and acidic residues" evidence="1">
    <location>
        <begin position="53"/>
        <end position="70"/>
    </location>
</feature>
<protein>
    <submittedName>
        <fullName evidence="3">Putative secreted protein</fullName>
    </submittedName>
</protein>
<name>A0A2M4DG02_ANODA</name>
<feature type="signal peptide" evidence="2">
    <location>
        <begin position="1"/>
        <end position="16"/>
    </location>
</feature>
<evidence type="ECO:0000313" key="3">
    <source>
        <dbReference type="EMBL" id="MBW76429.1"/>
    </source>
</evidence>
<sequence>MLLLLLLLLLEAAVVADRTDAAYSVDVCVRDQTPFKPARPRWPLADDDDVFDKRNVRTPKKNETQNEKHNSNYALRWHRD</sequence>
<accession>A0A2M4DG02</accession>
<proteinExistence type="predicted"/>
<feature type="chain" id="PRO_5014992836" evidence="2">
    <location>
        <begin position="17"/>
        <end position="80"/>
    </location>
</feature>
<reference evidence="3" key="1">
    <citation type="submission" date="2018-01" db="EMBL/GenBank/DDBJ databases">
        <title>An insight into the sialome of Amazonian anophelines.</title>
        <authorList>
            <person name="Ribeiro J.M."/>
            <person name="Scarpassa V."/>
            <person name="Calvo E."/>
        </authorList>
    </citation>
    <scope>NUCLEOTIDE SEQUENCE</scope>
</reference>
<organism evidence="3">
    <name type="scientific">Anopheles darlingi</name>
    <name type="common">Mosquito</name>
    <dbReference type="NCBI Taxonomy" id="43151"/>
    <lineage>
        <taxon>Eukaryota</taxon>
        <taxon>Metazoa</taxon>
        <taxon>Ecdysozoa</taxon>
        <taxon>Arthropoda</taxon>
        <taxon>Hexapoda</taxon>
        <taxon>Insecta</taxon>
        <taxon>Pterygota</taxon>
        <taxon>Neoptera</taxon>
        <taxon>Endopterygota</taxon>
        <taxon>Diptera</taxon>
        <taxon>Nematocera</taxon>
        <taxon>Culicoidea</taxon>
        <taxon>Culicidae</taxon>
        <taxon>Anophelinae</taxon>
        <taxon>Anopheles</taxon>
    </lineage>
</organism>